<sequence length="238" mass="26125">MTRQLTADENGSYMNIQVLNGSLDEGRWTCIYNGQAPTVQADHNLTVYTIPSRLDFTQVPDGNVDLGVTSARLQCTTSGCTYPPPLIQWLTQDQTVSFPINPAVTGGSCVLPEQLYTSTLDLQQNTTWSDNSDKILIFSCRIDYPDSTMNLITTGAHTIRFSVRVTEAFLQQNNQNITSTLTVYSGEPVTLTCVTGTSRPAPNIDWYIGSQSIGSGTSLTFTPRNTDHNGIKPSLFVR</sequence>
<keyword evidence="5" id="KW-0393">Immunoglobulin domain</keyword>
<evidence type="ECO:0000259" key="6">
    <source>
        <dbReference type="PROSITE" id="PS50835"/>
    </source>
</evidence>
<dbReference type="Proteomes" id="UP001634394">
    <property type="component" value="Unassembled WGS sequence"/>
</dbReference>
<name>A0ABD3XR04_SINWO</name>
<feature type="non-terminal residue" evidence="7">
    <location>
        <position position="238"/>
    </location>
</feature>
<keyword evidence="8" id="KW-1185">Reference proteome</keyword>
<dbReference type="PANTHER" id="PTHR11640">
    <property type="entry name" value="NEPHRIN"/>
    <property type="match status" value="1"/>
</dbReference>
<evidence type="ECO:0000313" key="8">
    <source>
        <dbReference type="Proteomes" id="UP001634394"/>
    </source>
</evidence>
<comment type="caution">
    <text evidence="7">The sequence shown here is derived from an EMBL/GenBank/DDBJ whole genome shotgun (WGS) entry which is preliminary data.</text>
</comment>
<evidence type="ECO:0000256" key="3">
    <source>
        <dbReference type="ARBA" id="ARBA00023157"/>
    </source>
</evidence>
<proteinExistence type="predicted"/>
<evidence type="ECO:0000256" key="1">
    <source>
        <dbReference type="ARBA" id="ARBA00004479"/>
    </source>
</evidence>
<dbReference type="AlphaFoldDB" id="A0ABD3XR04"/>
<dbReference type="InterPro" id="IPR013162">
    <property type="entry name" value="CD80_C2-set"/>
</dbReference>
<accession>A0ABD3XR04</accession>
<keyword evidence="4" id="KW-0325">Glycoprotein</keyword>
<evidence type="ECO:0000313" key="7">
    <source>
        <dbReference type="EMBL" id="KAL3887425.1"/>
    </source>
</evidence>
<keyword evidence="2" id="KW-0472">Membrane</keyword>
<feature type="domain" description="Ig-like" evidence="6">
    <location>
        <begin position="51"/>
        <end position="150"/>
    </location>
</feature>
<dbReference type="PROSITE" id="PS50835">
    <property type="entry name" value="IG_LIKE"/>
    <property type="match status" value="1"/>
</dbReference>
<reference evidence="7 8" key="1">
    <citation type="submission" date="2024-11" db="EMBL/GenBank/DDBJ databases">
        <title>Chromosome-level genome assembly of the freshwater bivalve Anodonta woodiana.</title>
        <authorList>
            <person name="Chen X."/>
        </authorList>
    </citation>
    <scope>NUCLEOTIDE SEQUENCE [LARGE SCALE GENOMIC DNA]</scope>
    <source>
        <strain evidence="7">MN2024</strain>
        <tissue evidence="7">Gills</tissue>
    </source>
</reference>
<dbReference type="SUPFAM" id="SSF48726">
    <property type="entry name" value="Immunoglobulin"/>
    <property type="match status" value="1"/>
</dbReference>
<dbReference type="InterPro" id="IPR013783">
    <property type="entry name" value="Ig-like_fold"/>
</dbReference>
<dbReference type="InterPro" id="IPR036179">
    <property type="entry name" value="Ig-like_dom_sf"/>
</dbReference>
<keyword evidence="3" id="KW-1015">Disulfide bond</keyword>
<dbReference type="Pfam" id="PF08205">
    <property type="entry name" value="C2-set_2"/>
    <property type="match status" value="2"/>
</dbReference>
<dbReference type="InterPro" id="IPR051275">
    <property type="entry name" value="Cell_adhesion_signaling"/>
</dbReference>
<dbReference type="Gene3D" id="2.60.40.10">
    <property type="entry name" value="Immunoglobulins"/>
    <property type="match status" value="1"/>
</dbReference>
<organism evidence="7 8">
    <name type="scientific">Sinanodonta woodiana</name>
    <name type="common">Chinese pond mussel</name>
    <name type="synonym">Anodonta woodiana</name>
    <dbReference type="NCBI Taxonomy" id="1069815"/>
    <lineage>
        <taxon>Eukaryota</taxon>
        <taxon>Metazoa</taxon>
        <taxon>Spiralia</taxon>
        <taxon>Lophotrochozoa</taxon>
        <taxon>Mollusca</taxon>
        <taxon>Bivalvia</taxon>
        <taxon>Autobranchia</taxon>
        <taxon>Heteroconchia</taxon>
        <taxon>Palaeoheterodonta</taxon>
        <taxon>Unionida</taxon>
        <taxon>Unionoidea</taxon>
        <taxon>Unionidae</taxon>
        <taxon>Unioninae</taxon>
        <taxon>Sinanodonta</taxon>
    </lineage>
</organism>
<gene>
    <name evidence="7" type="ORF">ACJMK2_027367</name>
</gene>
<evidence type="ECO:0000256" key="4">
    <source>
        <dbReference type="ARBA" id="ARBA00023180"/>
    </source>
</evidence>
<dbReference type="InterPro" id="IPR007110">
    <property type="entry name" value="Ig-like_dom"/>
</dbReference>
<protein>
    <recommendedName>
        <fullName evidence="6">Ig-like domain-containing protein</fullName>
    </recommendedName>
</protein>
<evidence type="ECO:0000256" key="2">
    <source>
        <dbReference type="ARBA" id="ARBA00023136"/>
    </source>
</evidence>
<dbReference type="PANTHER" id="PTHR11640:SF31">
    <property type="entry name" value="IRREGULAR CHIASM C-ROUGHEST PROTEIN-RELATED"/>
    <property type="match status" value="1"/>
</dbReference>
<dbReference type="EMBL" id="JBJQND010000002">
    <property type="protein sequence ID" value="KAL3887425.1"/>
    <property type="molecule type" value="Genomic_DNA"/>
</dbReference>
<dbReference type="GO" id="GO:0016020">
    <property type="term" value="C:membrane"/>
    <property type="evidence" value="ECO:0007669"/>
    <property type="project" value="UniProtKB-SubCell"/>
</dbReference>
<evidence type="ECO:0000256" key="5">
    <source>
        <dbReference type="ARBA" id="ARBA00023319"/>
    </source>
</evidence>
<comment type="subcellular location">
    <subcellularLocation>
        <location evidence="1">Membrane</location>
        <topology evidence="1">Single-pass type I membrane protein</topology>
    </subcellularLocation>
</comment>